<dbReference type="PANTHER" id="PTHR42884:SF14">
    <property type="entry name" value="NEUROENDOCRINE CONVERTASE 1"/>
    <property type="match status" value="1"/>
</dbReference>
<evidence type="ECO:0000256" key="3">
    <source>
        <dbReference type="ARBA" id="ARBA00022801"/>
    </source>
</evidence>
<evidence type="ECO:0000313" key="12">
    <source>
        <dbReference type="Proteomes" id="UP000638043"/>
    </source>
</evidence>
<sequence>MRATLVALLAMGALAATPGAAMAVDETPSPEPTSTPTPDPVRTSEYWLEELGVVDAWETTRGEGVTIAVIDSGIAADIEELEGAVAGGADFSGVGSDDGRTPLGADAHTRSHGTWVASLAAARGTGEDTGMIGVAPEAKLLSLSIGFGSVSEVPFSEQVADAIIWSVDHGADVINLSFTTNQTAWDESWDRAFQYAFDHDAVVVVAAGNRDGGTTMIGAPATIPEVLVVGGVDQDGKASRGASTQGGTIAVSAPSEALLGIGPAGDVDSWRGTSGSAPIVAGIAALVRAAHPDLDADNVINRIVSTARHAPEQQGERDPIYGFGIIDAEAAVTERVPLVAESPVTDVTLEEWVRINRGGDDPGEVETGPTPTPEPVNLPALPPLDPPAEAANPYLPSPESLREVTLPLMAVTAAGILVLLGVVAVSRRFRSNHDSHGSSS</sequence>
<proteinExistence type="inferred from homology"/>
<evidence type="ECO:0000256" key="2">
    <source>
        <dbReference type="ARBA" id="ARBA00022670"/>
    </source>
</evidence>
<evidence type="ECO:0000259" key="10">
    <source>
        <dbReference type="Pfam" id="PF00082"/>
    </source>
</evidence>
<dbReference type="PANTHER" id="PTHR42884">
    <property type="entry name" value="PROPROTEIN CONVERTASE SUBTILISIN/KEXIN-RELATED"/>
    <property type="match status" value="1"/>
</dbReference>
<dbReference type="PROSITE" id="PS00137">
    <property type="entry name" value="SUBTILASE_HIS"/>
    <property type="match status" value="1"/>
</dbReference>
<dbReference type="Proteomes" id="UP000638043">
    <property type="component" value="Unassembled WGS sequence"/>
</dbReference>
<dbReference type="PROSITE" id="PS51892">
    <property type="entry name" value="SUBTILASE"/>
    <property type="match status" value="1"/>
</dbReference>
<evidence type="ECO:0000256" key="5">
    <source>
        <dbReference type="PROSITE-ProRule" id="PRU01240"/>
    </source>
</evidence>
<dbReference type="Gene3D" id="3.40.50.200">
    <property type="entry name" value="Peptidase S8/S53 domain"/>
    <property type="match status" value="1"/>
</dbReference>
<dbReference type="SUPFAM" id="SSF52743">
    <property type="entry name" value="Subtilisin-like"/>
    <property type="match status" value="1"/>
</dbReference>
<feature type="compositionally biased region" description="Pro residues" evidence="7">
    <location>
        <begin position="29"/>
        <end position="39"/>
    </location>
</feature>
<keyword evidence="8" id="KW-1133">Transmembrane helix</keyword>
<feature type="transmembrane region" description="Helical" evidence="8">
    <location>
        <begin position="404"/>
        <end position="425"/>
    </location>
</feature>
<evidence type="ECO:0000256" key="6">
    <source>
        <dbReference type="RuleBase" id="RU003355"/>
    </source>
</evidence>
<keyword evidence="4 5" id="KW-0720">Serine protease</keyword>
<evidence type="ECO:0000256" key="1">
    <source>
        <dbReference type="ARBA" id="ARBA00011073"/>
    </source>
</evidence>
<reference evidence="12" key="1">
    <citation type="journal article" date="2019" name="Int. J. Syst. Evol. Microbiol.">
        <title>The Global Catalogue of Microorganisms (GCM) 10K type strain sequencing project: providing services to taxonomists for standard genome sequencing and annotation.</title>
        <authorList>
            <consortium name="The Broad Institute Genomics Platform"/>
            <consortium name="The Broad Institute Genome Sequencing Center for Infectious Disease"/>
            <person name="Wu L."/>
            <person name="Ma J."/>
        </authorList>
    </citation>
    <scope>NUCLEOTIDE SEQUENCE [LARGE SCALE GENOMIC DNA]</scope>
    <source>
        <strain evidence="12">CGMCC 4.7181</strain>
    </source>
</reference>
<keyword evidence="2 5" id="KW-0645">Protease</keyword>
<dbReference type="InterPro" id="IPR000209">
    <property type="entry name" value="Peptidase_S8/S53_dom"/>
</dbReference>
<evidence type="ECO:0000256" key="7">
    <source>
        <dbReference type="SAM" id="MobiDB-lite"/>
    </source>
</evidence>
<dbReference type="InterPro" id="IPR023828">
    <property type="entry name" value="Peptidase_S8_Ser-AS"/>
</dbReference>
<dbReference type="Pfam" id="PF00082">
    <property type="entry name" value="Peptidase_S8"/>
    <property type="match status" value="1"/>
</dbReference>
<dbReference type="InterPro" id="IPR015500">
    <property type="entry name" value="Peptidase_S8_subtilisin-rel"/>
</dbReference>
<protein>
    <recommendedName>
        <fullName evidence="10">Peptidase S8/S53 domain-containing protein</fullName>
    </recommendedName>
</protein>
<evidence type="ECO:0000256" key="9">
    <source>
        <dbReference type="SAM" id="SignalP"/>
    </source>
</evidence>
<dbReference type="InterPro" id="IPR022398">
    <property type="entry name" value="Peptidase_S8_His-AS"/>
</dbReference>
<feature type="signal peptide" evidence="9">
    <location>
        <begin position="1"/>
        <end position="23"/>
    </location>
</feature>
<dbReference type="InterPro" id="IPR036852">
    <property type="entry name" value="Peptidase_S8/S53_dom_sf"/>
</dbReference>
<feature type="active site" description="Charge relay system" evidence="5">
    <location>
        <position position="274"/>
    </location>
</feature>
<feature type="active site" description="Charge relay system" evidence="5">
    <location>
        <position position="71"/>
    </location>
</feature>
<keyword evidence="8" id="KW-0472">Membrane</keyword>
<feature type="region of interest" description="Disordered" evidence="7">
    <location>
        <begin position="23"/>
        <end position="42"/>
    </location>
</feature>
<gene>
    <name evidence="11" type="ORF">GCM10010910_00860</name>
</gene>
<keyword evidence="9" id="KW-0732">Signal</keyword>
<dbReference type="EMBL" id="BMMQ01000001">
    <property type="protein sequence ID" value="GGO58988.1"/>
    <property type="molecule type" value="Genomic_DNA"/>
</dbReference>
<dbReference type="PRINTS" id="PR00723">
    <property type="entry name" value="SUBTILISIN"/>
</dbReference>
<dbReference type="InterPro" id="IPR023827">
    <property type="entry name" value="Peptidase_S8_Asp-AS"/>
</dbReference>
<organism evidence="11 12">
    <name type="scientific">Microbacterium nanhaiense</name>
    <dbReference type="NCBI Taxonomy" id="1301026"/>
    <lineage>
        <taxon>Bacteria</taxon>
        <taxon>Bacillati</taxon>
        <taxon>Actinomycetota</taxon>
        <taxon>Actinomycetes</taxon>
        <taxon>Micrococcales</taxon>
        <taxon>Microbacteriaceae</taxon>
        <taxon>Microbacterium</taxon>
    </lineage>
</organism>
<evidence type="ECO:0000256" key="4">
    <source>
        <dbReference type="ARBA" id="ARBA00022825"/>
    </source>
</evidence>
<feature type="domain" description="Peptidase S8/S53" evidence="10">
    <location>
        <begin position="62"/>
        <end position="324"/>
    </location>
</feature>
<dbReference type="PROSITE" id="PS00138">
    <property type="entry name" value="SUBTILASE_SER"/>
    <property type="match status" value="1"/>
</dbReference>
<dbReference type="RefSeq" id="WP_229661041.1">
    <property type="nucleotide sequence ID" value="NZ_BMMQ01000001.1"/>
</dbReference>
<evidence type="ECO:0000256" key="8">
    <source>
        <dbReference type="SAM" id="Phobius"/>
    </source>
</evidence>
<feature type="chain" id="PRO_5046181966" description="Peptidase S8/S53 domain-containing protein" evidence="9">
    <location>
        <begin position="24"/>
        <end position="440"/>
    </location>
</feature>
<feature type="region of interest" description="Disordered" evidence="7">
    <location>
        <begin position="356"/>
        <end position="376"/>
    </location>
</feature>
<keyword evidence="8" id="KW-0812">Transmembrane</keyword>
<evidence type="ECO:0000313" key="11">
    <source>
        <dbReference type="EMBL" id="GGO58988.1"/>
    </source>
</evidence>
<comment type="similarity">
    <text evidence="1 5 6">Belongs to the peptidase S8 family.</text>
</comment>
<name>A0ABQ2MUP7_9MICO</name>
<accession>A0ABQ2MUP7</accession>
<comment type="caution">
    <text evidence="11">The sequence shown here is derived from an EMBL/GenBank/DDBJ whole genome shotgun (WGS) entry which is preliminary data.</text>
</comment>
<feature type="active site" description="Charge relay system" evidence="5">
    <location>
        <position position="112"/>
    </location>
</feature>
<dbReference type="PROSITE" id="PS00136">
    <property type="entry name" value="SUBTILASE_ASP"/>
    <property type="match status" value="1"/>
</dbReference>
<keyword evidence="12" id="KW-1185">Reference proteome</keyword>
<keyword evidence="3 5" id="KW-0378">Hydrolase</keyword>